<dbReference type="STRING" id="945553.A0A0D2NIM0"/>
<feature type="compositionally biased region" description="Basic residues" evidence="1">
    <location>
        <begin position="202"/>
        <end position="212"/>
    </location>
</feature>
<organism evidence="2 3">
    <name type="scientific">Hypholoma sublateritium (strain FD-334 SS-4)</name>
    <dbReference type="NCBI Taxonomy" id="945553"/>
    <lineage>
        <taxon>Eukaryota</taxon>
        <taxon>Fungi</taxon>
        <taxon>Dikarya</taxon>
        <taxon>Basidiomycota</taxon>
        <taxon>Agaricomycotina</taxon>
        <taxon>Agaricomycetes</taxon>
        <taxon>Agaricomycetidae</taxon>
        <taxon>Agaricales</taxon>
        <taxon>Agaricineae</taxon>
        <taxon>Strophariaceae</taxon>
        <taxon>Hypholoma</taxon>
    </lineage>
</organism>
<reference evidence="3" key="1">
    <citation type="submission" date="2014-04" db="EMBL/GenBank/DDBJ databases">
        <title>Evolutionary Origins and Diversification of the Mycorrhizal Mutualists.</title>
        <authorList>
            <consortium name="DOE Joint Genome Institute"/>
            <consortium name="Mycorrhizal Genomics Consortium"/>
            <person name="Kohler A."/>
            <person name="Kuo A."/>
            <person name="Nagy L.G."/>
            <person name="Floudas D."/>
            <person name="Copeland A."/>
            <person name="Barry K.W."/>
            <person name="Cichocki N."/>
            <person name="Veneault-Fourrey C."/>
            <person name="LaButti K."/>
            <person name="Lindquist E.A."/>
            <person name="Lipzen A."/>
            <person name="Lundell T."/>
            <person name="Morin E."/>
            <person name="Murat C."/>
            <person name="Riley R."/>
            <person name="Ohm R."/>
            <person name="Sun H."/>
            <person name="Tunlid A."/>
            <person name="Henrissat B."/>
            <person name="Grigoriev I.V."/>
            <person name="Hibbett D.S."/>
            <person name="Martin F."/>
        </authorList>
    </citation>
    <scope>NUCLEOTIDE SEQUENCE [LARGE SCALE GENOMIC DNA]</scope>
    <source>
        <strain evidence="3">FD-334 SS-4</strain>
    </source>
</reference>
<sequence>MALYPYASSSKNAAPRPVGITEFEILKASHKFLREEDEKPSTWDEKLAGKYYSNLYREFAVCDLKHYKSGNFSLRWRTEEEVLAGSGETTCGNTRCEHHFDARLRDESASPVALTTLELPFAYTEHGESKSALVKVVLCRKCVKKLMWKRTKEKERHAPPAESLEDAHVAIKVESGPEEDDHEMLRNKKRPREDENQTERSSRRRRGSRSRSPRPSGTESRHSRRRHSPLKTS</sequence>
<evidence type="ECO:0000256" key="1">
    <source>
        <dbReference type="SAM" id="MobiDB-lite"/>
    </source>
</evidence>
<feature type="compositionally biased region" description="Basic residues" evidence="1">
    <location>
        <begin position="222"/>
        <end position="233"/>
    </location>
</feature>
<name>A0A0D2NIM0_HYPSF</name>
<dbReference type="Pfam" id="PF09725">
    <property type="entry name" value="Fra10Ac1"/>
    <property type="match status" value="1"/>
</dbReference>
<evidence type="ECO:0000313" key="2">
    <source>
        <dbReference type="EMBL" id="KJA16456.1"/>
    </source>
</evidence>
<accession>A0A0D2NIM0</accession>
<dbReference type="OrthoDB" id="197967at2759"/>
<dbReference type="AlphaFoldDB" id="A0A0D2NIM0"/>
<dbReference type="InterPro" id="IPR019129">
    <property type="entry name" value="Folate-sensitive_fs_Fra10Ac1"/>
</dbReference>
<dbReference type="EMBL" id="KN817621">
    <property type="protein sequence ID" value="KJA16456.1"/>
    <property type="molecule type" value="Genomic_DNA"/>
</dbReference>
<protein>
    <recommendedName>
        <fullName evidence="4">Protein FRA10AC1</fullName>
    </recommendedName>
</protein>
<feature type="compositionally biased region" description="Basic and acidic residues" evidence="1">
    <location>
        <begin position="183"/>
        <end position="201"/>
    </location>
</feature>
<proteinExistence type="predicted"/>
<evidence type="ECO:0008006" key="4">
    <source>
        <dbReference type="Google" id="ProtNLM"/>
    </source>
</evidence>
<dbReference type="Proteomes" id="UP000054270">
    <property type="component" value="Unassembled WGS sequence"/>
</dbReference>
<gene>
    <name evidence="2" type="ORF">HYPSUDRAFT_147754</name>
</gene>
<evidence type="ECO:0000313" key="3">
    <source>
        <dbReference type="Proteomes" id="UP000054270"/>
    </source>
</evidence>
<feature type="region of interest" description="Disordered" evidence="1">
    <location>
        <begin position="150"/>
        <end position="233"/>
    </location>
</feature>
<dbReference type="OMA" id="KKLMYKR"/>
<keyword evidence="3" id="KW-1185">Reference proteome</keyword>
<feature type="compositionally biased region" description="Basic and acidic residues" evidence="1">
    <location>
        <begin position="150"/>
        <end position="171"/>
    </location>
</feature>